<gene>
    <name evidence="2" type="ORF">ACFFNX_00725</name>
</gene>
<reference evidence="2 3" key="1">
    <citation type="submission" date="2024-09" db="EMBL/GenBank/DDBJ databases">
        <authorList>
            <person name="Sun Q."/>
            <person name="Mori K."/>
        </authorList>
    </citation>
    <scope>NUCLEOTIDE SEQUENCE [LARGE SCALE GENOMIC DNA]</scope>
    <source>
        <strain evidence="2 3">TBRC 0563</strain>
    </source>
</reference>
<accession>A0ABV5Y8F5</accession>
<organism evidence="2 3">
    <name type="scientific">Actinoallomurus acaciae</name>
    <dbReference type="NCBI Taxonomy" id="502577"/>
    <lineage>
        <taxon>Bacteria</taxon>
        <taxon>Bacillati</taxon>
        <taxon>Actinomycetota</taxon>
        <taxon>Actinomycetes</taxon>
        <taxon>Streptosporangiales</taxon>
        <taxon>Thermomonosporaceae</taxon>
        <taxon>Actinoallomurus</taxon>
    </lineage>
</organism>
<evidence type="ECO:0000313" key="2">
    <source>
        <dbReference type="EMBL" id="MFB9830722.1"/>
    </source>
</evidence>
<feature type="compositionally biased region" description="Low complexity" evidence="1">
    <location>
        <begin position="23"/>
        <end position="34"/>
    </location>
</feature>
<protein>
    <submittedName>
        <fullName evidence="2">Uncharacterized protein</fullName>
    </submittedName>
</protein>
<evidence type="ECO:0000256" key="1">
    <source>
        <dbReference type="SAM" id="MobiDB-lite"/>
    </source>
</evidence>
<dbReference type="EMBL" id="JBHLZP010000002">
    <property type="protein sequence ID" value="MFB9830722.1"/>
    <property type="molecule type" value="Genomic_DNA"/>
</dbReference>
<evidence type="ECO:0000313" key="3">
    <source>
        <dbReference type="Proteomes" id="UP001589627"/>
    </source>
</evidence>
<name>A0ABV5Y8F5_9ACTN</name>
<feature type="compositionally biased region" description="Basic and acidic residues" evidence="1">
    <location>
        <begin position="35"/>
        <end position="45"/>
    </location>
</feature>
<sequence length="107" mass="11559">MGQVFGDEVLATAVLDRLLNHLPSRTPPSTVTSRPPDDKLRPADDSASHLADQLDLLTTIEEFLRGGDEVRQLLAAFCSTGPADNDRLTARTIISQFSCAVAGLRLQ</sequence>
<comment type="caution">
    <text evidence="2">The sequence shown here is derived from an EMBL/GenBank/DDBJ whole genome shotgun (WGS) entry which is preliminary data.</text>
</comment>
<keyword evidence="3" id="KW-1185">Reference proteome</keyword>
<dbReference type="RefSeq" id="WP_378193525.1">
    <property type="nucleotide sequence ID" value="NZ_JBHLZP010000002.1"/>
</dbReference>
<dbReference type="Proteomes" id="UP001589627">
    <property type="component" value="Unassembled WGS sequence"/>
</dbReference>
<feature type="region of interest" description="Disordered" evidence="1">
    <location>
        <begin position="21"/>
        <end position="45"/>
    </location>
</feature>
<proteinExistence type="predicted"/>